<dbReference type="Proteomes" id="UP000784294">
    <property type="component" value="Unassembled WGS sequence"/>
</dbReference>
<sequence>MLPESLKTSVLHLPIDQITESSSHFALRPCPPIGSPRKPCRGVGLSFSFSFSFFTPHFCPMTTLFRDHSSVHLLTPSCTGTPSPPPPPLILLLLLLPLPPPFSTHLSEFVSTHPPFGSIWQVSPSFRRSSQFLLDLLVAQPGRMGSGAFRRKNNASTRLLQTRSFALGGDD</sequence>
<name>A0A448WYE5_9PLAT</name>
<protein>
    <submittedName>
        <fullName evidence="1">Uncharacterized protein</fullName>
    </submittedName>
</protein>
<evidence type="ECO:0000313" key="2">
    <source>
        <dbReference type="Proteomes" id="UP000784294"/>
    </source>
</evidence>
<comment type="caution">
    <text evidence="1">The sequence shown here is derived from an EMBL/GenBank/DDBJ whole genome shotgun (WGS) entry which is preliminary data.</text>
</comment>
<keyword evidence="2" id="KW-1185">Reference proteome</keyword>
<accession>A0A448WYE5</accession>
<organism evidence="1 2">
    <name type="scientific">Protopolystoma xenopodis</name>
    <dbReference type="NCBI Taxonomy" id="117903"/>
    <lineage>
        <taxon>Eukaryota</taxon>
        <taxon>Metazoa</taxon>
        <taxon>Spiralia</taxon>
        <taxon>Lophotrochozoa</taxon>
        <taxon>Platyhelminthes</taxon>
        <taxon>Monogenea</taxon>
        <taxon>Polyopisthocotylea</taxon>
        <taxon>Polystomatidea</taxon>
        <taxon>Polystomatidae</taxon>
        <taxon>Protopolystoma</taxon>
    </lineage>
</organism>
<gene>
    <name evidence="1" type="ORF">PXEA_LOCUS16724</name>
</gene>
<evidence type="ECO:0000313" key="1">
    <source>
        <dbReference type="EMBL" id="VEL23284.1"/>
    </source>
</evidence>
<dbReference type="AlphaFoldDB" id="A0A448WYE5"/>
<reference evidence="1" key="1">
    <citation type="submission" date="2018-11" db="EMBL/GenBank/DDBJ databases">
        <authorList>
            <consortium name="Pathogen Informatics"/>
        </authorList>
    </citation>
    <scope>NUCLEOTIDE SEQUENCE</scope>
</reference>
<proteinExistence type="predicted"/>
<dbReference type="EMBL" id="CAAALY010061126">
    <property type="protein sequence ID" value="VEL23284.1"/>
    <property type="molecule type" value="Genomic_DNA"/>
</dbReference>